<feature type="region of interest" description="Disordered" evidence="1">
    <location>
        <begin position="97"/>
        <end position="321"/>
    </location>
</feature>
<evidence type="ECO:0000313" key="2">
    <source>
        <dbReference type="EMBL" id="AGB36940.1"/>
    </source>
</evidence>
<feature type="compositionally biased region" description="Low complexity" evidence="1">
    <location>
        <begin position="279"/>
        <end position="290"/>
    </location>
</feature>
<proteinExistence type="predicted"/>
<dbReference type="KEGG" id="nou:Natoc_1102"/>
<dbReference type="RefSeq" id="WP_015320392.1">
    <property type="nucleotide sequence ID" value="NC_019974.1"/>
</dbReference>
<feature type="compositionally biased region" description="Basic residues" evidence="1">
    <location>
        <begin position="310"/>
        <end position="321"/>
    </location>
</feature>
<dbReference type="Proteomes" id="UP000010878">
    <property type="component" value="Chromosome"/>
</dbReference>
<dbReference type="GeneID" id="14402462"/>
<sequence>MTDELYDRITEILDDASTESGALAVPDEDDGADDDLLELAEEAADILEETDPKELLEAVGLGTLEDGTEPETVPEAITEGKPEHVEELQRLVRLAKLADRSEEDELGDVIAGLREATGEDGDADSEADDEEETDDEDAESEGDADDEDAESETDDDADRDDDEAADEESADASDELEDRLRDAVGSSFEEFGADLESVRDQLEAAAGSDDGSDEAEEEEGLLEAADDLLDSEDEDDELLEAADDLLDSEAEDDELLDSDDEDEEEADNDEDEDDEDDGLLGSDEGLGSSESSRHSTMAPPPNERADMNAVKRHSTMPKRNR</sequence>
<accession>L0JXC1</accession>
<dbReference type="eggNOG" id="arCOG10726">
    <property type="taxonomic scope" value="Archaea"/>
</dbReference>
<feature type="region of interest" description="Disordered" evidence="1">
    <location>
        <begin position="61"/>
        <end position="82"/>
    </location>
</feature>
<protein>
    <submittedName>
        <fullName evidence="2">Uncharacterized protein</fullName>
    </submittedName>
</protein>
<feature type="compositionally biased region" description="Acidic residues" evidence="1">
    <location>
        <begin position="210"/>
        <end position="278"/>
    </location>
</feature>
<dbReference type="AlphaFoldDB" id="L0JXC1"/>
<dbReference type="EMBL" id="CP003929">
    <property type="protein sequence ID" value="AGB36940.1"/>
    <property type="molecule type" value="Genomic_DNA"/>
</dbReference>
<reference evidence="2 3" key="1">
    <citation type="submission" date="2012-11" db="EMBL/GenBank/DDBJ databases">
        <title>FINISHED of Natronococcus occultus SP4, DSM 3396.</title>
        <authorList>
            <consortium name="DOE Joint Genome Institute"/>
            <person name="Eisen J."/>
            <person name="Huntemann M."/>
            <person name="Wei C.-L."/>
            <person name="Han J."/>
            <person name="Detter J.C."/>
            <person name="Han C."/>
            <person name="Tapia R."/>
            <person name="Chen A."/>
            <person name="Kyrpides N."/>
            <person name="Mavromatis K."/>
            <person name="Markowitz V."/>
            <person name="Szeto E."/>
            <person name="Ivanova N."/>
            <person name="Mikhailova N."/>
            <person name="Ovchinnikova G."/>
            <person name="Pagani I."/>
            <person name="Pati A."/>
            <person name="Goodwin L."/>
            <person name="Nordberg H.P."/>
            <person name="Cantor M.N."/>
            <person name="Hua S.X."/>
            <person name="Woyke T."/>
            <person name="Eisen J."/>
            <person name="Klenk H.-P."/>
            <person name="Klenk H.-P."/>
        </authorList>
    </citation>
    <scope>NUCLEOTIDE SEQUENCE [LARGE SCALE GENOMIC DNA]</scope>
    <source>
        <strain evidence="2 3">SP4</strain>
    </source>
</reference>
<name>L0JXC1_9EURY</name>
<dbReference type="OrthoDB" id="205583at2157"/>
<dbReference type="STRING" id="694430.Natoc_1102"/>
<keyword evidence="3" id="KW-1185">Reference proteome</keyword>
<feature type="compositionally biased region" description="Acidic residues" evidence="1">
    <location>
        <begin position="118"/>
        <end position="177"/>
    </location>
</feature>
<organism evidence="2 3">
    <name type="scientific">Natronococcus occultus SP4</name>
    <dbReference type="NCBI Taxonomy" id="694430"/>
    <lineage>
        <taxon>Archaea</taxon>
        <taxon>Methanobacteriati</taxon>
        <taxon>Methanobacteriota</taxon>
        <taxon>Stenosarchaea group</taxon>
        <taxon>Halobacteria</taxon>
        <taxon>Halobacteriales</taxon>
        <taxon>Natrialbaceae</taxon>
        <taxon>Natronococcus</taxon>
    </lineage>
</organism>
<evidence type="ECO:0000256" key="1">
    <source>
        <dbReference type="SAM" id="MobiDB-lite"/>
    </source>
</evidence>
<gene>
    <name evidence="2" type="ORF">Natoc_1102</name>
</gene>
<evidence type="ECO:0000313" key="3">
    <source>
        <dbReference type="Proteomes" id="UP000010878"/>
    </source>
</evidence>
<dbReference type="HOGENOM" id="CLU_062159_0_0_2"/>